<proteinExistence type="inferred from homology"/>
<dbReference type="InterPro" id="IPR036969">
    <property type="entry name" value="Citrate_synthase_sf"/>
</dbReference>
<dbReference type="EMBL" id="CP022746">
    <property type="protein sequence ID" value="ASY46190.1"/>
    <property type="molecule type" value="Genomic_DNA"/>
</dbReference>
<dbReference type="NCBIfam" id="NF009006">
    <property type="entry name" value="PRK12351.1"/>
    <property type="match status" value="1"/>
</dbReference>
<dbReference type="GO" id="GO:0050440">
    <property type="term" value="F:2-methylcitrate synthase activity"/>
    <property type="evidence" value="ECO:0007669"/>
    <property type="project" value="UniProtKB-EC"/>
</dbReference>
<dbReference type="KEGG" id="shyd:CJD35_17045"/>
<feature type="active site" evidence="9">
    <location>
        <position position="318"/>
    </location>
</feature>
<dbReference type="PROSITE" id="PS00480">
    <property type="entry name" value="CITRATE_SYNTHASE"/>
    <property type="match status" value="1"/>
</dbReference>
<dbReference type="GO" id="GO:0019679">
    <property type="term" value="P:propionate metabolic process, methylcitrate cycle"/>
    <property type="evidence" value="ECO:0007669"/>
    <property type="project" value="TreeGrafter"/>
</dbReference>
<dbReference type="Gene3D" id="1.10.580.10">
    <property type="entry name" value="Citrate Synthase, domain 1"/>
    <property type="match status" value="1"/>
</dbReference>
<dbReference type="InterPro" id="IPR002020">
    <property type="entry name" value="Citrate_synthase"/>
</dbReference>
<evidence type="ECO:0000256" key="8">
    <source>
        <dbReference type="PIRNR" id="PIRNR001369"/>
    </source>
</evidence>
<keyword evidence="5 8" id="KW-0808">Transferase</keyword>
<dbReference type="InterPro" id="IPR019810">
    <property type="entry name" value="Citrate_synthase_AS"/>
</dbReference>
<comment type="catalytic activity">
    <reaction evidence="7">
        <text>oxaloacetate + acetyl-CoA + H2O = citrate + CoA + H(+)</text>
        <dbReference type="Rhea" id="RHEA:16845"/>
        <dbReference type="ChEBI" id="CHEBI:15377"/>
        <dbReference type="ChEBI" id="CHEBI:15378"/>
        <dbReference type="ChEBI" id="CHEBI:16452"/>
        <dbReference type="ChEBI" id="CHEBI:16947"/>
        <dbReference type="ChEBI" id="CHEBI:57287"/>
        <dbReference type="ChEBI" id="CHEBI:57288"/>
        <dbReference type="EC" id="2.3.3.16"/>
    </reaction>
</comment>
<dbReference type="FunFam" id="1.10.230.10:FF:000003">
    <property type="entry name" value="Citrate synthase"/>
    <property type="match status" value="1"/>
</dbReference>
<evidence type="ECO:0000256" key="10">
    <source>
        <dbReference type="RuleBase" id="RU003406"/>
    </source>
</evidence>
<evidence type="ECO:0000256" key="1">
    <source>
        <dbReference type="ARBA" id="ARBA00004751"/>
    </source>
</evidence>
<dbReference type="Proteomes" id="UP000217141">
    <property type="component" value="Chromosome II"/>
</dbReference>
<dbReference type="InterPro" id="IPR024176">
    <property type="entry name" value="Citrate_synthase_bac-typ"/>
</dbReference>
<dbReference type="GO" id="GO:0036440">
    <property type="term" value="F:citrate synthase activity"/>
    <property type="evidence" value="ECO:0007669"/>
    <property type="project" value="UniProtKB-EC"/>
</dbReference>
<dbReference type="PANTHER" id="PTHR11739:SF25">
    <property type="entry name" value="CITRATE SYNTHASE-RELATED PROTEIN DDB_G0287281"/>
    <property type="match status" value="1"/>
</dbReference>
<evidence type="ECO:0000256" key="2">
    <source>
        <dbReference type="ARBA" id="ARBA00005026"/>
    </source>
</evidence>
<dbReference type="RefSeq" id="WP_017182462.1">
    <property type="nucleotide sequence ID" value="NZ_CP022746.1"/>
</dbReference>
<gene>
    <name evidence="11" type="ORF">CJD35_17045</name>
</gene>
<reference evidence="11 12" key="1">
    <citation type="submission" date="2017-08" db="EMBL/GenBank/DDBJ databases">
        <title>Whole Genome Sequence of Sphingobium hydrophobicum C1: Insights into Adaption to the Electronic-waste Contaminated Sediment.</title>
        <authorList>
            <person name="Song D."/>
            <person name="Chen X."/>
            <person name="Xu M."/>
        </authorList>
    </citation>
    <scope>NUCLEOTIDE SEQUENCE [LARGE SCALE GENOMIC DNA]</scope>
    <source>
        <strain evidence="11 12">C1</strain>
    </source>
</reference>
<dbReference type="Pfam" id="PF00285">
    <property type="entry name" value="Citrate_synt"/>
    <property type="match status" value="1"/>
</dbReference>
<accession>A0A249MXT8</accession>
<evidence type="ECO:0000256" key="7">
    <source>
        <dbReference type="ARBA" id="ARBA00049288"/>
    </source>
</evidence>
<sequence>MNAETAFKPKKSVALSGVAAGNTALCTVGKTGNDLHYRGYDILEFAEGAEFEEIAHLLVHGELPTAPQLAAYKAKLKGLRGLPHSVKSALEAIPAAAHPMDVMRSGVSALGCVLPETHDHNQPDARDVADRLMASLGSILLYWYHFAHHGRRIEVETDDDSIGGHFLHLLHGRPAPARWVRAMHTSLILYAEHEFNASTFTARVIAGTGSDMYSCIAGAIGALRGPKHGGANEVAYEIQKRYATPDEAEADIRRRVEAKEVVIGFGHPVYTISDPRNVVIKRVAKALADEAGAQRQYAVAERIERVMWDAKAMFPNLDWFSAVSYNLMGVPTAMFTPLFVIARTSGWAAHVIEQRVDNKIIRPSANYTGPENLPFVPLAQRSEAA</sequence>
<evidence type="ECO:0000256" key="6">
    <source>
        <dbReference type="ARBA" id="ARBA00049052"/>
    </source>
</evidence>
<protein>
    <recommendedName>
        <fullName evidence="8">Citrate synthase</fullName>
    </recommendedName>
</protein>
<evidence type="ECO:0000256" key="3">
    <source>
        <dbReference type="ARBA" id="ARBA00010566"/>
    </source>
</evidence>
<organism evidence="11 12">
    <name type="scientific">Sphingobium xenophagum</name>
    <dbReference type="NCBI Taxonomy" id="121428"/>
    <lineage>
        <taxon>Bacteria</taxon>
        <taxon>Pseudomonadati</taxon>
        <taxon>Pseudomonadota</taxon>
        <taxon>Alphaproteobacteria</taxon>
        <taxon>Sphingomonadales</taxon>
        <taxon>Sphingomonadaceae</taxon>
        <taxon>Sphingobium</taxon>
    </lineage>
</organism>
<evidence type="ECO:0000313" key="11">
    <source>
        <dbReference type="EMBL" id="ASY46190.1"/>
    </source>
</evidence>
<dbReference type="GO" id="GO:0005737">
    <property type="term" value="C:cytoplasm"/>
    <property type="evidence" value="ECO:0007669"/>
    <property type="project" value="InterPro"/>
</dbReference>
<dbReference type="PANTHER" id="PTHR11739">
    <property type="entry name" value="CITRATE SYNTHASE"/>
    <property type="match status" value="1"/>
</dbReference>
<comment type="pathway">
    <text evidence="2">Organic acid metabolism; propanoate degradation.</text>
</comment>
<keyword evidence="4" id="KW-0816">Tricarboxylic acid cycle</keyword>
<dbReference type="PRINTS" id="PR00143">
    <property type="entry name" value="CITRTSNTHASE"/>
</dbReference>
<dbReference type="SUPFAM" id="SSF48256">
    <property type="entry name" value="Citrate synthase"/>
    <property type="match status" value="1"/>
</dbReference>
<dbReference type="PIRSF" id="PIRSF001369">
    <property type="entry name" value="Citrate_synth"/>
    <property type="match status" value="1"/>
</dbReference>
<dbReference type="NCBIfam" id="TIGR01800">
    <property type="entry name" value="cit_synth_II"/>
    <property type="match status" value="1"/>
</dbReference>
<dbReference type="GO" id="GO:0005975">
    <property type="term" value="P:carbohydrate metabolic process"/>
    <property type="evidence" value="ECO:0007669"/>
    <property type="project" value="TreeGrafter"/>
</dbReference>
<dbReference type="InterPro" id="IPR016142">
    <property type="entry name" value="Citrate_synth-like_lrg_a-sub"/>
</dbReference>
<evidence type="ECO:0000256" key="4">
    <source>
        <dbReference type="ARBA" id="ARBA00022532"/>
    </source>
</evidence>
<comment type="similarity">
    <text evidence="3 8 10">Belongs to the citrate synthase family.</text>
</comment>
<dbReference type="GO" id="GO:0006099">
    <property type="term" value="P:tricarboxylic acid cycle"/>
    <property type="evidence" value="ECO:0007669"/>
    <property type="project" value="UniProtKB-UniPathway"/>
</dbReference>
<dbReference type="AlphaFoldDB" id="A0A249MXT8"/>
<evidence type="ECO:0000256" key="5">
    <source>
        <dbReference type="ARBA" id="ARBA00022679"/>
    </source>
</evidence>
<dbReference type="InterPro" id="IPR011278">
    <property type="entry name" value="2-MeCitrate/Citrate_synth_II"/>
</dbReference>
<dbReference type="Gene3D" id="1.10.230.10">
    <property type="entry name" value="Cytochrome P450-Terp, domain 2"/>
    <property type="match status" value="1"/>
</dbReference>
<name>A0A249MXT8_SPHXE</name>
<comment type="catalytic activity">
    <reaction evidence="6">
        <text>propanoyl-CoA + oxaloacetate + H2O = (2S,3S)-2-methylcitrate + CoA + H(+)</text>
        <dbReference type="Rhea" id="RHEA:23780"/>
        <dbReference type="ChEBI" id="CHEBI:15377"/>
        <dbReference type="ChEBI" id="CHEBI:15378"/>
        <dbReference type="ChEBI" id="CHEBI:16452"/>
        <dbReference type="ChEBI" id="CHEBI:57287"/>
        <dbReference type="ChEBI" id="CHEBI:57392"/>
        <dbReference type="ChEBI" id="CHEBI:58853"/>
        <dbReference type="EC" id="2.3.3.5"/>
    </reaction>
</comment>
<evidence type="ECO:0000313" key="12">
    <source>
        <dbReference type="Proteomes" id="UP000217141"/>
    </source>
</evidence>
<evidence type="ECO:0000256" key="9">
    <source>
        <dbReference type="PIRSR" id="PIRSR001369-1"/>
    </source>
</evidence>
<dbReference type="UniPathway" id="UPA00223">
    <property type="reaction ID" value="UER00717"/>
</dbReference>
<comment type="pathway">
    <text evidence="1">Carbohydrate metabolism; tricarboxylic acid cycle; isocitrate from oxaloacetate: step 1/2.</text>
</comment>
<dbReference type="InterPro" id="IPR016143">
    <property type="entry name" value="Citrate_synth-like_sm_a-sub"/>
</dbReference>
<feature type="active site" evidence="9">
    <location>
        <position position="267"/>
    </location>
</feature>